<dbReference type="AlphaFoldDB" id="A0A7I8LLL0"/>
<protein>
    <submittedName>
        <fullName evidence="2">Uncharacterized protein</fullName>
    </submittedName>
</protein>
<reference evidence="2" key="1">
    <citation type="submission" date="2020-02" db="EMBL/GenBank/DDBJ databases">
        <authorList>
            <person name="Scholz U."/>
            <person name="Mascher M."/>
            <person name="Fiebig A."/>
        </authorList>
    </citation>
    <scope>NUCLEOTIDE SEQUENCE</scope>
</reference>
<feature type="region of interest" description="Disordered" evidence="1">
    <location>
        <begin position="199"/>
        <end position="227"/>
    </location>
</feature>
<accession>A0A7I8LLL0</accession>
<feature type="compositionally biased region" description="Acidic residues" evidence="1">
    <location>
        <begin position="218"/>
        <end position="227"/>
    </location>
</feature>
<dbReference type="EMBL" id="LR746280">
    <property type="protein sequence ID" value="CAA7410144.1"/>
    <property type="molecule type" value="Genomic_DNA"/>
</dbReference>
<evidence type="ECO:0000313" key="2">
    <source>
        <dbReference type="EMBL" id="CAA7410144.1"/>
    </source>
</evidence>
<evidence type="ECO:0000256" key="1">
    <source>
        <dbReference type="SAM" id="MobiDB-lite"/>
    </source>
</evidence>
<keyword evidence="3" id="KW-1185">Reference proteome</keyword>
<sequence>MMDSPVVAAGADAGFEAVESVGVSEDNGPAGDGGDELDGAVAVAADAQVLEHPQRLRRRGAADQPEGDGNLLAVLKQVLLLELVRHVVEGGAQVGNVPHSPDLRSELPELRVDLTGAAVAGVAGVELVDAAGDLDPAEPRFLPQPPLLHPAPYLRHRAPPPRGGVDVGEQHVGGGICRLRLQDLHRRFFSQLEVSVDLAGPEQSSPNQGAGLHRHLADEDDSSLQEP</sequence>
<evidence type="ECO:0000313" key="3">
    <source>
        <dbReference type="Proteomes" id="UP000663760"/>
    </source>
</evidence>
<name>A0A7I8LLL0_SPIIN</name>
<dbReference type="Proteomes" id="UP000663760">
    <property type="component" value="Chromosome 17"/>
</dbReference>
<gene>
    <name evidence="2" type="ORF">SI8410_17020822</name>
</gene>
<proteinExistence type="predicted"/>
<organism evidence="2 3">
    <name type="scientific">Spirodela intermedia</name>
    <name type="common">Intermediate duckweed</name>
    <dbReference type="NCBI Taxonomy" id="51605"/>
    <lineage>
        <taxon>Eukaryota</taxon>
        <taxon>Viridiplantae</taxon>
        <taxon>Streptophyta</taxon>
        <taxon>Embryophyta</taxon>
        <taxon>Tracheophyta</taxon>
        <taxon>Spermatophyta</taxon>
        <taxon>Magnoliopsida</taxon>
        <taxon>Liliopsida</taxon>
        <taxon>Araceae</taxon>
        <taxon>Lemnoideae</taxon>
        <taxon>Spirodela</taxon>
    </lineage>
</organism>